<dbReference type="Proteomes" id="UP000269431">
    <property type="component" value="Chromosome"/>
</dbReference>
<accession>A0A0E3GU22</accession>
<evidence type="ECO:0000313" key="10">
    <source>
        <dbReference type="EMBL" id="AZF84949.1"/>
    </source>
</evidence>
<evidence type="ECO:0000313" key="20">
    <source>
        <dbReference type="Proteomes" id="UP000275843"/>
    </source>
</evidence>
<dbReference type="KEGG" id="ssoa:SULA_2749"/>
<evidence type="ECO:0000313" key="4">
    <source>
        <dbReference type="EMBL" id="AZF69283.1"/>
    </source>
</evidence>
<dbReference type="Proteomes" id="UP000033057">
    <property type="component" value="Chromosome"/>
</dbReference>
<dbReference type="GeneID" id="7807171"/>
<gene>
    <name evidence="11" type="ORF">SSOP1_2049</name>
    <name evidence="3" type="ORF">SULA_2749</name>
    <name evidence="1" type="ORF">SULB_2750</name>
    <name evidence="2" type="ORF">SULC_2747</name>
    <name evidence="4" type="ORF">SULG_14000</name>
    <name evidence="5" type="ORF">SULH_14000</name>
    <name evidence="6" type="ORF">SULI_14000</name>
    <name evidence="7" type="ORF">SULM_13990</name>
    <name evidence="8" type="ORF">SULN_13980</name>
    <name evidence="9" type="ORF">SULO_14000</name>
    <name evidence="10" type="ORF">SULZ_14015</name>
</gene>
<reference evidence="16 17" key="4">
    <citation type="journal article" date="2018" name="Proc. Natl. Acad. Sci. U.S.A.">
        <title>Nonmutational mechanism of inheritance in the Archaeon Sulfolobus solfataricus.</title>
        <authorList>
            <person name="Payne S."/>
            <person name="McCarthy S."/>
            <person name="Johnson T."/>
            <person name="North E."/>
            <person name="Blum P."/>
        </authorList>
    </citation>
    <scope>NUCLEOTIDE SEQUENCE [LARGE SCALE GENOMIC DNA]</scope>
    <source>
        <strain evidence="5 16">SARC-H</strain>
        <strain evidence="6 20">SARC-I</strain>
        <strain evidence="8 21">SARC-N</strain>
        <strain evidence="9 22">SARC-O</strain>
        <strain evidence="10 17">SUL120</strain>
        <strain evidence="4 18">SULG</strain>
        <strain evidence="7 19">SULM</strain>
    </source>
</reference>
<reference evidence="15" key="3">
    <citation type="submission" date="2016-04" db="EMBL/GenBank/DDBJ databases">
        <authorList>
            <person name="Shah S.A."/>
            <person name="Garrett R.A."/>
        </authorList>
    </citation>
    <scope>NUCLEOTIDE SEQUENCE [LARGE SCALE GENOMIC DNA]</scope>
    <source>
        <strain evidence="15">ATCC 35091 / DSM 1616 / JCM 8930 / NBRC 15331 / P1</strain>
    </source>
</reference>
<dbReference type="Proteomes" id="UP000033106">
    <property type="component" value="Chromosome"/>
</dbReference>
<sequence length="64" mass="7532">MEELIKRTEEKGIDVEELILSALSRIDPKESIKLRIELAEKYMAEGEEYLKRGLKLRRNLTLKT</sequence>
<dbReference type="EMBL" id="CP011055">
    <property type="protein sequence ID" value="AKA74816.1"/>
    <property type="molecule type" value="Genomic_DNA"/>
</dbReference>
<evidence type="ECO:0000313" key="8">
    <source>
        <dbReference type="EMBL" id="AZF79751.1"/>
    </source>
</evidence>
<evidence type="ECO:0000313" key="19">
    <source>
        <dbReference type="Proteomes" id="UP000273443"/>
    </source>
</evidence>
<proteinExistence type="predicted"/>
<reference evidence="1" key="5">
    <citation type="submission" date="2018-10" db="EMBL/GenBank/DDBJ databases">
        <authorList>
            <person name="McCarthy S."/>
            <person name="Gradnigo J."/>
            <person name="Johnson T."/>
            <person name="Payne S."/>
            <person name="Lipzen A."/>
            <person name="Schackwitz W."/>
            <person name="Martin J."/>
            <person name="Moriyama E."/>
            <person name="Blum P."/>
        </authorList>
    </citation>
    <scope>NUCLEOTIDE SEQUENCE</scope>
    <source>
        <strain evidence="1">SARC-B</strain>
        <strain evidence="2">SARC-C</strain>
        <strain evidence="3">SULA</strain>
    </source>
</reference>
<dbReference type="PATRIC" id="fig|2287.6.peg.2937"/>
<protein>
    <submittedName>
        <fullName evidence="1">Uncharacterized protein</fullName>
    </submittedName>
</protein>
<dbReference type="Proteomes" id="UP000273443">
    <property type="component" value="Chromosome"/>
</dbReference>
<dbReference type="EMBL" id="CP033241">
    <property type="protein sequence ID" value="AZF84949.1"/>
    <property type="molecule type" value="Genomic_DNA"/>
</dbReference>
<evidence type="ECO:0000313" key="21">
    <source>
        <dbReference type="Proteomes" id="UP000278715"/>
    </source>
</evidence>
<dbReference type="EMBL" id="LT549890">
    <property type="protein sequence ID" value="SAI85603.1"/>
    <property type="molecule type" value="Genomic_DNA"/>
</dbReference>
<evidence type="ECO:0000313" key="12">
    <source>
        <dbReference type="Proteomes" id="UP000033057"/>
    </source>
</evidence>
<evidence type="ECO:0000313" key="5">
    <source>
        <dbReference type="EMBL" id="AZF71903.1"/>
    </source>
</evidence>
<evidence type="ECO:0000313" key="3">
    <source>
        <dbReference type="EMBL" id="AKA80202.1"/>
    </source>
</evidence>
<reference evidence="11" key="2">
    <citation type="submission" date="2016-04" db="EMBL/GenBank/DDBJ databases">
        <authorList>
            <person name="Evans L.H."/>
            <person name="Alamgir A."/>
            <person name="Owens N."/>
            <person name="Weber N.D."/>
            <person name="Virtaneva K."/>
            <person name="Barbian K."/>
            <person name="Babar A."/>
            <person name="Rosenke K."/>
        </authorList>
    </citation>
    <scope>NUCLEOTIDE SEQUENCE</scope>
    <source>
        <strain evidence="11">P1</strain>
    </source>
</reference>
<dbReference type="Proteomes" id="UP000267993">
    <property type="component" value="Chromosome"/>
</dbReference>
<evidence type="ECO:0000313" key="17">
    <source>
        <dbReference type="Proteomes" id="UP000269431"/>
    </source>
</evidence>
<evidence type="ECO:0000313" key="9">
    <source>
        <dbReference type="EMBL" id="AZF82357.1"/>
    </source>
</evidence>
<dbReference type="EMBL" id="CP033239">
    <property type="protein sequence ID" value="AZF79751.1"/>
    <property type="molecule type" value="Genomic_DNA"/>
</dbReference>
<dbReference type="EMBL" id="CP033240">
    <property type="protein sequence ID" value="AZF82357.1"/>
    <property type="molecule type" value="Genomic_DNA"/>
</dbReference>
<dbReference type="EMBL" id="CP033237">
    <property type="protein sequence ID" value="AZF74523.1"/>
    <property type="molecule type" value="Genomic_DNA"/>
</dbReference>
<dbReference type="Proteomes" id="UP000033085">
    <property type="component" value="Chromosome"/>
</dbReference>
<evidence type="ECO:0000313" key="16">
    <source>
        <dbReference type="Proteomes" id="UP000267993"/>
    </source>
</evidence>
<dbReference type="Proteomes" id="UP000278715">
    <property type="component" value="Chromosome"/>
</dbReference>
<evidence type="ECO:0000313" key="7">
    <source>
        <dbReference type="EMBL" id="AZF77146.1"/>
    </source>
</evidence>
<dbReference type="EMBL" id="CP011057">
    <property type="protein sequence ID" value="AKA80202.1"/>
    <property type="molecule type" value="Genomic_DNA"/>
</dbReference>
<dbReference type="Proteomes" id="UP000282269">
    <property type="component" value="Chromosome"/>
</dbReference>
<evidence type="ECO:0000313" key="13">
    <source>
        <dbReference type="Proteomes" id="UP000033085"/>
    </source>
</evidence>
<dbReference type="Proteomes" id="UP000273194">
    <property type="component" value="Chromosome"/>
</dbReference>
<evidence type="ECO:0000313" key="1">
    <source>
        <dbReference type="EMBL" id="AKA74816.1"/>
    </source>
</evidence>
<evidence type="ECO:0000313" key="18">
    <source>
        <dbReference type="Proteomes" id="UP000273194"/>
    </source>
</evidence>
<dbReference type="EMBL" id="CP033238">
    <property type="protein sequence ID" value="AZF77146.1"/>
    <property type="molecule type" value="Genomic_DNA"/>
</dbReference>
<evidence type="ECO:0000313" key="14">
    <source>
        <dbReference type="Proteomes" id="UP000033106"/>
    </source>
</evidence>
<dbReference type="OrthoDB" id="39997at2157"/>
<organism evidence="1 13">
    <name type="scientific">Saccharolobus solfataricus</name>
    <name type="common">Sulfolobus solfataricus</name>
    <dbReference type="NCBI Taxonomy" id="2287"/>
    <lineage>
        <taxon>Archaea</taxon>
        <taxon>Thermoproteota</taxon>
        <taxon>Thermoprotei</taxon>
        <taxon>Sulfolobales</taxon>
        <taxon>Sulfolobaceae</taxon>
        <taxon>Saccharolobus</taxon>
    </lineage>
</organism>
<dbReference type="Proteomes" id="UP000076770">
    <property type="component" value="Chromosome i"/>
</dbReference>
<dbReference type="Proteomes" id="UP000275843">
    <property type="component" value="Chromosome"/>
</dbReference>
<dbReference type="KEGG" id="ssof:SULC_2747"/>
<dbReference type="EMBL" id="CP033236">
    <property type="protein sequence ID" value="AZF71903.1"/>
    <property type="molecule type" value="Genomic_DNA"/>
</dbReference>
<dbReference type="KEGG" id="ssol:SULB_2750"/>
<dbReference type="AlphaFoldDB" id="A0A0E3GU22"/>
<evidence type="ECO:0000313" key="6">
    <source>
        <dbReference type="EMBL" id="AZF74523.1"/>
    </source>
</evidence>
<dbReference type="RefSeq" id="WP_009988445.1">
    <property type="nucleotide sequence ID" value="NZ_CP011055.2"/>
</dbReference>
<evidence type="ECO:0000313" key="22">
    <source>
        <dbReference type="Proteomes" id="UP000282269"/>
    </source>
</evidence>
<evidence type="ECO:0000313" key="11">
    <source>
        <dbReference type="EMBL" id="SAI85603.1"/>
    </source>
</evidence>
<dbReference type="EMBL" id="CP011056">
    <property type="protein sequence ID" value="AKA77512.1"/>
    <property type="molecule type" value="Genomic_DNA"/>
</dbReference>
<evidence type="ECO:0000313" key="2">
    <source>
        <dbReference type="EMBL" id="AKA77512.1"/>
    </source>
</evidence>
<reference evidence="12 13" key="1">
    <citation type="journal article" date="2015" name="Genome Announc.">
        <title>Complete Genome Sequence of Sulfolobus solfataricus Strain 98/2 and Evolved Derivatives.</title>
        <authorList>
            <person name="McCarthy S."/>
            <person name="Gradnigo J."/>
            <person name="Johnson T."/>
            <person name="Payne S."/>
            <person name="Lipzen A."/>
            <person name="Martin J."/>
            <person name="Schackwitz W."/>
            <person name="Moriyama E."/>
            <person name="Blum P."/>
        </authorList>
    </citation>
    <scope>NUCLEOTIDE SEQUENCE [LARGE SCALE GENOMIC DNA]</scope>
    <source>
        <strain evidence="12">98/2 SULC</strain>
        <strain evidence="1">SARC-B</strain>
        <strain evidence="2">SARC-C</strain>
        <strain evidence="3 14">SULA</strain>
        <strain evidence="13">SULB</strain>
    </source>
</reference>
<evidence type="ECO:0000313" key="15">
    <source>
        <dbReference type="Proteomes" id="UP000076770"/>
    </source>
</evidence>
<dbReference type="EMBL" id="CP033235">
    <property type="protein sequence ID" value="AZF69283.1"/>
    <property type="molecule type" value="Genomic_DNA"/>
</dbReference>
<name>A0A0E3GU22_SACSO</name>